<feature type="transmembrane region" description="Helical" evidence="3">
    <location>
        <begin position="279"/>
        <end position="298"/>
    </location>
</feature>
<evidence type="ECO:0000256" key="1">
    <source>
        <dbReference type="SAM" id="Coils"/>
    </source>
</evidence>
<keyword evidence="5" id="KW-1185">Reference proteome</keyword>
<feature type="region of interest" description="Disordered" evidence="2">
    <location>
        <begin position="460"/>
        <end position="479"/>
    </location>
</feature>
<evidence type="ECO:0000313" key="4">
    <source>
        <dbReference type="EMBL" id="MBL3608816.1"/>
    </source>
</evidence>
<comment type="caution">
    <text evidence="4">The sequence shown here is derived from an EMBL/GenBank/DDBJ whole genome shotgun (WGS) entry which is preliminary data.</text>
</comment>
<dbReference type="RefSeq" id="WP_202248613.1">
    <property type="nucleotide sequence ID" value="NZ_JAESJJ010000008.1"/>
</dbReference>
<organism evidence="4 5">
    <name type="scientific">Rhodovulum sulfidophilum</name>
    <name type="common">Rhodobacter sulfidophilus</name>
    <dbReference type="NCBI Taxonomy" id="35806"/>
    <lineage>
        <taxon>Bacteria</taxon>
        <taxon>Pseudomonadati</taxon>
        <taxon>Pseudomonadota</taxon>
        <taxon>Alphaproteobacteria</taxon>
        <taxon>Rhodobacterales</taxon>
        <taxon>Paracoccaceae</taxon>
        <taxon>Rhodovulum</taxon>
    </lineage>
</organism>
<proteinExistence type="predicted"/>
<accession>A0ABS1RRY6</accession>
<evidence type="ECO:0008006" key="6">
    <source>
        <dbReference type="Google" id="ProtNLM"/>
    </source>
</evidence>
<sequence>MQLIDKVKSVLKSDDVLPTLSVFPEIDQEKLRRDLDLDAQGEQRGKRNLPAADTKLADNVEANIISRIEALRRTGLENYENSRQIYNERLSRAGGLRKDVEFVAHNASADYLTAVRGWRAAMTGSTERLYETFQHRKDFRERHSLKRPAKRFEGWLKLGLVTVIFVGAEAALNAVMFSRGNEQGLAGGLLTALIFSAVNVIGSLMLGIAACGLNHSASARKLFGFLAFLIWVILAAALNLTVAHFRDLIDAEIGWSEAVRMAIPALQSDPFGLTSMDSWFLLAIGSLISIVAFLKGWNTFDPLPGYSRVERDLQLARAQHQEDFDEAVEELTIKREKAIDELRDADQQVRDGISQAIDALYGHSTLNSHLKSFLAQCDTKLAYLLAVYRDANISVRTEPKPPSFSISHAFPTFETAVIADESRRAAAETEADKVTAAVDAAVREIFQSFRTAVEEFALPEEVQQGQTTASVGPRSEEAA</sequence>
<reference evidence="4 5" key="1">
    <citation type="submission" date="2021-01" db="EMBL/GenBank/DDBJ databases">
        <title>Draft genomes of Rhodovulum sulfidophilum.</title>
        <authorList>
            <person name="Guzman M.S."/>
        </authorList>
    </citation>
    <scope>NUCLEOTIDE SEQUENCE [LARGE SCALE GENOMIC DNA]</scope>
    <source>
        <strain evidence="4 5">AB35</strain>
    </source>
</reference>
<feature type="transmembrane region" description="Helical" evidence="3">
    <location>
        <begin position="222"/>
        <end position="245"/>
    </location>
</feature>
<evidence type="ECO:0000256" key="2">
    <source>
        <dbReference type="SAM" id="MobiDB-lite"/>
    </source>
</evidence>
<evidence type="ECO:0000256" key="3">
    <source>
        <dbReference type="SAM" id="Phobius"/>
    </source>
</evidence>
<dbReference type="EMBL" id="JAESJJ010000008">
    <property type="protein sequence ID" value="MBL3608816.1"/>
    <property type="molecule type" value="Genomic_DNA"/>
</dbReference>
<feature type="transmembrane region" description="Helical" evidence="3">
    <location>
        <begin position="189"/>
        <end position="210"/>
    </location>
</feature>
<feature type="transmembrane region" description="Helical" evidence="3">
    <location>
        <begin position="155"/>
        <end position="177"/>
    </location>
</feature>
<feature type="coiled-coil region" evidence="1">
    <location>
        <begin position="321"/>
        <end position="348"/>
    </location>
</feature>
<keyword evidence="3" id="KW-0812">Transmembrane</keyword>
<protein>
    <recommendedName>
        <fullName evidence="6">MFS transporter</fullName>
    </recommendedName>
</protein>
<name>A0ABS1RRY6_RHOSU</name>
<keyword evidence="3" id="KW-1133">Transmembrane helix</keyword>
<evidence type="ECO:0000313" key="5">
    <source>
        <dbReference type="Proteomes" id="UP000604473"/>
    </source>
</evidence>
<dbReference type="Proteomes" id="UP000604473">
    <property type="component" value="Unassembled WGS sequence"/>
</dbReference>
<gene>
    <name evidence="4" type="ORF">JMM60_08385</name>
</gene>
<keyword evidence="3" id="KW-0472">Membrane</keyword>
<keyword evidence="1" id="KW-0175">Coiled coil</keyword>